<reference evidence="2 3" key="1">
    <citation type="journal article" date="2019" name="Int. J. Syst. Evol. Microbiol.">
        <title>The Global Catalogue of Microorganisms (GCM) 10K type strain sequencing project: providing services to taxonomists for standard genome sequencing and annotation.</title>
        <authorList>
            <consortium name="The Broad Institute Genomics Platform"/>
            <consortium name="The Broad Institute Genome Sequencing Center for Infectious Disease"/>
            <person name="Wu L."/>
            <person name="Ma J."/>
        </authorList>
    </citation>
    <scope>NUCLEOTIDE SEQUENCE [LARGE SCALE GENOMIC DNA]</scope>
    <source>
        <strain evidence="2 3">JCM 4524</strain>
    </source>
</reference>
<gene>
    <name evidence="2" type="ORF">GCM10010307_07390</name>
</gene>
<dbReference type="InterPro" id="IPR011762">
    <property type="entry name" value="COA_CT_N"/>
</dbReference>
<proteinExistence type="predicted"/>
<dbReference type="PANTHER" id="PTHR43842:SF2">
    <property type="entry name" value="PROPIONYL-COA CARBOXYLASE BETA CHAIN, MITOCHONDRIAL"/>
    <property type="match status" value="1"/>
</dbReference>
<name>A0ABN3QCA7_9ACTN</name>
<organism evidence="2 3">
    <name type="scientific">Streptomyces vastus</name>
    <dbReference type="NCBI Taxonomy" id="285451"/>
    <lineage>
        <taxon>Bacteria</taxon>
        <taxon>Bacillati</taxon>
        <taxon>Actinomycetota</taxon>
        <taxon>Actinomycetes</taxon>
        <taxon>Kitasatosporales</taxon>
        <taxon>Streptomycetaceae</taxon>
        <taxon>Streptomyces</taxon>
    </lineage>
</organism>
<dbReference type="SUPFAM" id="SSF52096">
    <property type="entry name" value="ClpP/crotonase"/>
    <property type="match status" value="1"/>
</dbReference>
<dbReference type="EMBL" id="BAAASJ010000007">
    <property type="protein sequence ID" value="GAA2622649.1"/>
    <property type="molecule type" value="Genomic_DNA"/>
</dbReference>
<dbReference type="Pfam" id="PF01039">
    <property type="entry name" value="Carboxyl_trans"/>
    <property type="match status" value="1"/>
</dbReference>
<feature type="domain" description="CoA carboxyltransferase N-terminal" evidence="1">
    <location>
        <begin position="1"/>
        <end position="220"/>
    </location>
</feature>
<dbReference type="PANTHER" id="PTHR43842">
    <property type="entry name" value="PROPIONYL-COA CARBOXYLASE BETA CHAIN"/>
    <property type="match status" value="1"/>
</dbReference>
<dbReference type="Gene3D" id="3.90.226.10">
    <property type="entry name" value="2-enoyl-CoA Hydratase, Chain A, domain 1"/>
    <property type="match status" value="1"/>
</dbReference>
<comment type="caution">
    <text evidence="2">The sequence shown here is derived from an EMBL/GenBank/DDBJ whole genome shotgun (WGS) entry which is preliminary data.</text>
</comment>
<sequence length="379" mass="39965">MTARQRVEQLLDEDSFVELNEFLGWNAVSPADTGDGAVCGHGTVDGRPVAVFAFGFPGVGSALSEAHAQRACTAIDFALKTGCPVITIHDTGSTRSQDSTGSLGAYGRVLRRHARASGVVPQISLITGSCTGTGVHSIALTDFTVMVDRASHLLTTAPDIVTTITGEGFDVEELGGARTHNTVSGSAHHLADSDEDAVEYVKDLLSYLPSNNLEDPPADPDEDVDLETHAEDGDLDTIVPETSHRPYDMRQLVDVRPAPEHLVPRRPRLRHRGLRGPADPPVQPVVEGVHHPGSGVEHVRGPRHGRTAGGALPAVSGDPGALLTDADFAVFPLRNPGLVSVPVGFLLGWLGSLSDRHEPGGADYRETEIRVLTGASAGT</sequence>
<dbReference type="Proteomes" id="UP001500151">
    <property type="component" value="Unassembled WGS sequence"/>
</dbReference>
<dbReference type="PROSITE" id="PS50980">
    <property type="entry name" value="COA_CT_NTER"/>
    <property type="match status" value="1"/>
</dbReference>
<evidence type="ECO:0000313" key="3">
    <source>
        <dbReference type="Proteomes" id="UP001500151"/>
    </source>
</evidence>
<keyword evidence="3" id="KW-1185">Reference proteome</keyword>
<dbReference type="InterPro" id="IPR034733">
    <property type="entry name" value="AcCoA_carboxyl_beta"/>
</dbReference>
<dbReference type="InterPro" id="IPR051047">
    <property type="entry name" value="AccD/PCCB"/>
</dbReference>
<dbReference type="InterPro" id="IPR029045">
    <property type="entry name" value="ClpP/crotonase-like_dom_sf"/>
</dbReference>
<accession>A0ABN3QCA7</accession>
<protein>
    <recommendedName>
        <fullName evidence="1">CoA carboxyltransferase N-terminal domain-containing protein</fullName>
    </recommendedName>
</protein>
<evidence type="ECO:0000259" key="1">
    <source>
        <dbReference type="PROSITE" id="PS50980"/>
    </source>
</evidence>
<evidence type="ECO:0000313" key="2">
    <source>
        <dbReference type="EMBL" id="GAA2622649.1"/>
    </source>
</evidence>